<comment type="caution">
    <text evidence="5">The sequence shown here is derived from an EMBL/GenBank/DDBJ whole genome shotgun (WGS) entry which is preliminary data.</text>
</comment>
<keyword evidence="3" id="KW-0560">Oxidoreductase</keyword>
<keyword evidence="2" id="KW-0521">NADP</keyword>
<reference evidence="5" key="1">
    <citation type="journal article" date="2022" name="IScience">
        <title>Evolution of zygomycete secretomes and the origins of terrestrial fungal ecologies.</title>
        <authorList>
            <person name="Chang Y."/>
            <person name="Wang Y."/>
            <person name="Mondo S."/>
            <person name="Ahrendt S."/>
            <person name="Andreopoulos W."/>
            <person name="Barry K."/>
            <person name="Beard J."/>
            <person name="Benny G.L."/>
            <person name="Blankenship S."/>
            <person name="Bonito G."/>
            <person name="Cuomo C."/>
            <person name="Desiro A."/>
            <person name="Gervers K.A."/>
            <person name="Hundley H."/>
            <person name="Kuo A."/>
            <person name="LaButti K."/>
            <person name="Lang B.F."/>
            <person name="Lipzen A."/>
            <person name="O'Donnell K."/>
            <person name="Pangilinan J."/>
            <person name="Reynolds N."/>
            <person name="Sandor L."/>
            <person name="Smith M.E."/>
            <person name="Tsang A."/>
            <person name="Grigoriev I.V."/>
            <person name="Stajich J.E."/>
            <person name="Spatafora J.W."/>
        </authorList>
    </citation>
    <scope>NUCLEOTIDE SEQUENCE</scope>
    <source>
        <strain evidence="5">RSA 2281</strain>
    </source>
</reference>
<dbReference type="InterPro" id="IPR036291">
    <property type="entry name" value="NAD(P)-bd_dom_sf"/>
</dbReference>
<evidence type="ECO:0000256" key="2">
    <source>
        <dbReference type="ARBA" id="ARBA00022857"/>
    </source>
</evidence>
<evidence type="ECO:0000256" key="3">
    <source>
        <dbReference type="ARBA" id="ARBA00023002"/>
    </source>
</evidence>
<protein>
    <recommendedName>
        <fullName evidence="7">NAD(P)-binding protein</fullName>
    </recommendedName>
</protein>
<dbReference type="EMBL" id="JAIXMP010000037">
    <property type="protein sequence ID" value="KAI9248889.1"/>
    <property type="molecule type" value="Genomic_DNA"/>
</dbReference>
<comment type="similarity">
    <text evidence="1 4">Belongs to the short-chain dehydrogenases/reductases (SDR) family.</text>
</comment>
<accession>A0AAD5JPS3</accession>
<evidence type="ECO:0008006" key="7">
    <source>
        <dbReference type="Google" id="ProtNLM"/>
    </source>
</evidence>
<evidence type="ECO:0000256" key="1">
    <source>
        <dbReference type="ARBA" id="ARBA00006484"/>
    </source>
</evidence>
<dbReference type="Pfam" id="PF00106">
    <property type="entry name" value="adh_short"/>
    <property type="match status" value="1"/>
</dbReference>
<dbReference type="PRINTS" id="PR00080">
    <property type="entry name" value="SDRFAMILY"/>
</dbReference>
<dbReference type="CDD" id="cd05325">
    <property type="entry name" value="carb_red_sniffer_like_SDR_c"/>
    <property type="match status" value="1"/>
</dbReference>
<dbReference type="GO" id="GO:0016491">
    <property type="term" value="F:oxidoreductase activity"/>
    <property type="evidence" value="ECO:0007669"/>
    <property type="project" value="UniProtKB-KW"/>
</dbReference>
<dbReference type="InterPro" id="IPR002347">
    <property type="entry name" value="SDR_fam"/>
</dbReference>
<dbReference type="GO" id="GO:0005737">
    <property type="term" value="C:cytoplasm"/>
    <property type="evidence" value="ECO:0007669"/>
    <property type="project" value="TreeGrafter"/>
</dbReference>
<name>A0AAD5JPS3_9FUNG</name>
<evidence type="ECO:0000313" key="5">
    <source>
        <dbReference type="EMBL" id="KAI9248889.1"/>
    </source>
</evidence>
<gene>
    <name evidence="5" type="ORF">BDA99DRAFT_445909</name>
</gene>
<keyword evidence="6" id="KW-1185">Reference proteome</keyword>
<organism evidence="5 6">
    <name type="scientific">Phascolomyces articulosus</name>
    <dbReference type="NCBI Taxonomy" id="60185"/>
    <lineage>
        <taxon>Eukaryota</taxon>
        <taxon>Fungi</taxon>
        <taxon>Fungi incertae sedis</taxon>
        <taxon>Mucoromycota</taxon>
        <taxon>Mucoromycotina</taxon>
        <taxon>Mucoromycetes</taxon>
        <taxon>Mucorales</taxon>
        <taxon>Lichtheimiaceae</taxon>
        <taxon>Phascolomyces</taxon>
    </lineage>
</organism>
<dbReference type="PANTHER" id="PTHR43544">
    <property type="entry name" value="SHORT-CHAIN DEHYDROGENASE/REDUCTASE"/>
    <property type="match status" value="1"/>
</dbReference>
<proteinExistence type="inferred from homology"/>
<dbReference type="Gene3D" id="3.40.50.720">
    <property type="entry name" value="NAD(P)-binding Rossmann-like Domain"/>
    <property type="match status" value="1"/>
</dbReference>
<dbReference type="PANTHER" id="PTHR43544:SF7">
    <property type="entry name" value="NADB-LER2"/>
    <property type="match status" value="1"/>
</dbReference>
<dbReference type="SUPFAM" id="SSF51735">
    <property type="entry name" value="NAD(P)-binding Rossmann-fold domains"/>
    <property type="match status" value="1"/>
</dbReference>
<evidence type="ECO:0000313" key="6">
    <source>
        <dbReference type="Proteomes" id="UP001209540"/>
    </source>
</evidence>
<dbReference type="AlphaFoldDB" id="A0AAD5JPS3"/>
<sequence>MGFSVLVTGANRGIGLGLVRELASRSDVTKVFAGVRNPVSFPSTNEAPNKEKIQVVQLEISDQKSVDAAEHTVQQALGGSNGDGLDMLINCAGIISGPSFTRVEECDPEEFIKTLNVNVVGTHRVTVAFLPLLRRGPTKKVVNISSTLGSISELGRRYPTCHLIHYNSSKAALNSITRSYAIDFEDEGFIFFPICPGYVKTDMSPNGFLTVEESASNIANLAMKATKKYNGVFYDSVTSKIINW</sequence>
<dbReference type="InterPro" id="IPR051468">
    <property type="entry name" value="Fungal_SecMetab_SDRs"/>
</dbReference>
<dbReference type="Proteomes" id="UP001209540">
    <property type="component" value="Unassembled WGS sequence"/>
</dbReference>
<dbReference type="PRINTS" id="PR00081">
    <property type="entry name" value="GDHRDH"/>
</dbReference>
<reference evidence="5" key="2">
    <citation type="submission" date="2023-02" db="EMBL/GenBank/DDBJ databases">
        <authorList>
            <consortium name="DOE Joint Genome Institute"/>
            <person name="Mondo S.J."/>
            <person name="Chang Y."/>
            <person name="Wang Y."/>
            <person name="Ahrendt S."/>
            <person name="Andreopoulos W."/>
            <person name="Barry K."/>
            <person name="Beard J."/>
            <person name="Benny G.L."/>
            <person name="Blankenship S."/>
            <person name="Bonito G."/>
            <person name="Cuomo C."/>
            <person name="Desiro A."/>
            <person name="Gervers K.A."/>
            <person name="Hundley H."/>
            <person name="Kuo A."/>
            <person name="LaButti K."/>
            <person name="Lang B.F."/>
            <person name="Lipzen A."/>
            <person name="O'Donnell K."/>
            <person name="Pangilinan J."/>
            <person name="Reynolds N."/>
            <person name="Sandor L."/>
            <person name="Smith M.W."/>
            <person name="Tsang A."/>
            <person name="Grigoriev I.V."/>
            <person name="Stajich J.E."/>
            <person name="Spatafora J.W."/>
        </authorList>
    </citation>
    <scope>NUCLEOTIDE SEQUENCE</scope>
    <source>
        <strain evidence="5">RSA 2281</strain>
    </source>
</reference>
<evidence type="ECO:0000256" key="4">
    <source>
        <dbReference type="RuleBase" id="RU000363"/>
    </source>
</evidence>